<dbReference type="PANTHER" id="PTHR43442">
    <property type="entry name" value="GLUCONOKINASE-RELATED"/>
    <property type="match status" value="1"/>
</dbReference>
<evidence type="ECO:0000256" key="5">
    <source>
        <dbReference type="ARBA" id="ARBA00022777"/>
    </source>
</evidence>
<sequence>MPVLDFPAIIYVMGTSGSGKSTIGEALAKKLPIGYAFIDGDHFHPPENREKMAKGIPLNDADRLPWLCAIHDHAQAHKKLVVACSALKSTYRAILRENLDAFFVFLKVDREILKQRMESRVGHFISPTLLDSQLATLEHPKDEPNFLIVQNNGELAVDRLVEEIIERIDERGNE</sequence>
<name>A0AAF3FRQ1_9BILA</name>
<evidence type="ECO:0000256" key="7">
    <source>
        <dbReference type="ARBA" id="ARBA00048090"/>
    </source>
</evidence>
<comment type="catalytic activity">
    <reaction evidence="7 8">
        <text>D-gluconate + ATP = 6-phospho-D-gluconate + ADP + H(+)</text>
        <dbReference type="Rhea" id="RHEA:19433"/>
        <dbReference type="ChEBI" id="CHEBI:15378"/>
        <dbReference type="ChEBI" id="CHEBI:18391"/>
        <dbReference type="ChEBI" id="CHEBI:30616"/>
        <dbReference type="ChEBI" id="CHEBI:58759"/>
        <dbReference type="ChEBI" id="CHEBI:456216"/>
        <dbReference type="EC" id="2.7.1.12"/>
    </reaction>
</comment>
<evidence type="ECO:0000256" key="6">
    <source>
        <dbReference type="ARBA" id="ARBA00022840"/>
    </source>
</evidence>
<keyword evidence="3 8" id="KW-0808">Transferase</keyword>
<reference evidence="10" key="1">
    <citation type="submission" date="2024-02" db="UniProtKB">
        <authorList>
            <consortium name="WormBaseParasite"/>
        </authorList>
    </citation>
    <scope>IDENTIFICATION</scope>
</reference>
<evidence type="ECO:0000313" key="10">
    <source>
        <dbReference type="WBParaSite" id="MBELARI_LOCUS9933"/>
    </source>
</evidence>
<dbReference type="Gene3D" id="3.40.50.300">
    <property type="entry name" value="P-loop containing nucleotide triphosphate hydrolases"/>
    <property type="match status" value="1"/>
</dbReference>
<keyword evidence="4 8" id="KW-0547">Nucleotide-binding</keyword>
<comment type="pathway">
    <text evidence="1 8">Carbohydrate acid metabolism; D-gluconate degradation.</text>
</comment>
<evidence type="ECO:0000256" key="3">
    <source>
        <dbReference type="ARBA" id="ARBA00022679"/>
    </source>
</evidence>
<accession>A0AAF3FRQ1</accession>
<keyword evidence="6 8" id="KW-0067">ATP-binding</keyword>
<protein>
    <recommendedName>
        <fullName evidence="8">Gluconokinase</fullName>
        <ecNumber evidence="8">2.7.1.12</ecNumber>
    </recommendedName>
</protein>
<dbReference type="GO" id="GO:0005737">
    <property type="term" value="C:cytoplasm"/>
    <property type="evidence" value="ECO:0007669"/>
    <property type="project" value="TreeGrafter"/>
</dbReference>
<dbReference type="FunFam" id="3.40.50.300:FF:000522">
    <property type="entry name" value="Gluconokinase"/>
    <property type="match status" value="1"/>
</dbReference>
<dbReference type="PRINTS" id="PR01100">
    <property type="entry name" value="SHIKIMTKNASE"/>
</dbReference>
<dbReference type="EC" id="2.7.1.12" evidence="8"/>
<dbReference type="InterPro" id="IPR027417">
    <property type="entry name" value="P-loop_NTPase"/>
</dbReference>
<dbReference type="WBParaSite" id="MBELARI_LOCUS9933">
    <property type="protein sequence ID" value="MBELARI_LOCUS9933"/>
    <property type="gene ID" value="MBELARI_LOCUS9933"/>
</dbReference>
<evidence type="ECO:0000256" key="1">
    <source>
        <dbReference type="ARBA" id="ARBA00004875"/>
    </source>
</evidence>
<evidence type="ECO:0000256" key="8">
    <source>
        <dbReference type="RuleBase" id="RU363066"/>
    </source>
</evidence>
<keyword evidence="5 8" id="KW-0418">Kinase</keyword>
<dbReference type="SUPFAM" id="SSF52540">
    <property type="entry name" value="P-loop containing nucleoside triphosphate hydrolases"/>
    <property type="match status" value="1"/>
</dbReference>
<dbReference type="GO" id="GO:0005975">
    <property type="term" value="P:carbohydrate metabolic process"/>
    <property type="evidence" value="ECO:0007669"/>
    <property type="project" value="InterPro"/>
</dbReference>
<evidence type="ECO:0000313" key="9">
    <source>
        <dbReference type="Proteomes" id="UP000887575"/>
    </source>
</evidence>
<comment type="similarity">
    <text evidence="2 8">Belongs to the gluconokinase GntK/GntV family.</text>
</comment>
<dbReference type="Pfam" id="PF01202">
    <property type="entry name" value="SKI"/>
    <property type="match status" value="1"/>
</dbReference>
<dbReference type="InterPro" id="IPR006001">
    <property type="entry name" value="Therm_gnt_kin"/>
</dbReference>
<dbReference type="GO" id="GO:0005524">
    <property type="term" value="F:ATP binding"/>
    <property type="evidence" value="ECO:0007669"/>
    <property type="project" value="UniProtKB-KW"/>
</dbReference>
<dbReference type="GO" id="GO:0046316">
    <property type="term" value="F:gluconokinase activity"/>
    <property type="evidence" value="ECO:0007669"/>
    <property type="project" value="UniProtKB-EC"/>
</dbReference>
<dbReference type="InterPro" id="IPR031322">
    <property type="entry name" value="Shikimate/glucono_kinase"/>
</dbReference>
<evidence type="ECO:0000256" key="2">
    <source>
        <dbReference type="ARBA" id="ARBA00008420"/>
    </source>
</evidence>
<organism evidence="9 10">
    <name type="scientific">Mesorhabditis belari</name>
    <dbReference type="NCBI Taxonomy" id="2138241"/>
    <lineage>
        <taxon>Eukaryota</taxon>
        <taxon>Metazoa</taxon>
        <taxon>Ecdysozoa</taxon>
        <taxon>Nematoda</taxon>
        <taxon>Chromadorea</taxon>
        <taxon>Rhabditida</taxon>
        <taxon>Rhabditina</taxon>
        <taxon>Rhabditomorpha</taxon>
        <taxon>Rhabditoidea</taxon>
        <taxon>Rhabditidae</taxon>
        <taxon>Mesorhabditinae</taxon>
        <taxon>Mesorhabditis</taxon>
    </lineage>
</organism>
<dbReference type="CDD" id="cd02021">
    <property type="entry name" value="GntK"/>
    <property type="match status" value="1"/>
</dbReference>
<proteinExistence type="inferred from homology"/>
<dbReference type="NCBIfam" id="TIGR01313">
    <property type="entry name" value="therm_gnt_kin"/>
    <property type="match status" value="1"/>
</dbReference>
<dbReference type="AlphaFoldDB" id="A0AAF3FRQ1"/>
<evidence type="ECO:0000256" key="4">
    <source>
        <dbReference type="ARBA" id="ARBA00022741"/>
    </source>
</evidence>
<dbReference type="Proteomes" id="UP000887575">
    <property type="component" value="Unassembled WGS sequence"/>
</dbReference>
<keyword evidence="9" id="KW-1185">Reference proteome</keyword>
<dbReference type="PANTHER" id="PTHR43442:SF3">
    <property type="entry name" value="GLUCONOKINASE-RELATED"/>
    <property type="match status" value="1"/>
</dbReference>